<evidence type="ECO:0000313" key="2">
    <source>
        <dbReference type="EMBL" id="OUC77032.1"/>
    </source>
</evidence>
<keyword evidence="3" id="KW-1185">Reference proteome</keyword>
<reference evidence="2 3" key="1">
    <citation type="submission" date="2017-05" db="EMBL/GenBank/DDBJ databases">
        <title>Biotechnological potential of actinobacteria isolated from South African environments.</title>
        <authorList>
            <person name="Le Roes-Hill M."/>
            <person name="Prins A."/>
            <person name="Durrell K.A."/>
        </authorList>
    </citation>
    <scope>NUCLEOTIDE SEQUENCE [LARGE SCALE GENOMIC DNA]</scope>
    <source>
        <strain evidence="2">BS2</strain>
    </source>
</reference>
<dbReference type="STRING" id="417102.CA982_19410"/>
<proteinExistence type="predicted"/>
<dbReference type="RefSeq" id="WP_086536891.1">
    <property type="nucleotide sequence ID" value="NZ_JBLKRZ010000004.1"/>
</dbReference>
<protein>
    <submittedName>
        <fullName evidence="2">Uncharacterized protein</fullName>
    </submittedName>
</protein>
<keyword evidence="1" id="KW-0812">Transmembrane</keyword>
<dbReference type="EMBL" id="NGFO01000025">
    <property type="protein sequence ID" value="OUC77032.1"/>
    <property type="molecule type" value="Genomic_DNA"/>
</dbReference>
<name>A0A243Q6I5_9ACTN</name>
<comment type="caution">
    <text evidence="2">The sequence shown here is derived from an EMBL/GenBank/DDBJ whole genome shotgun (WGS) entry which is preliminary data.</text>
</comment>
<accession>A0A243Q6I5</accession>
<dbReference type="Proteomes" id="UP000194632">
    <property type="component" value="Unassembled WGS sequence"/>
</dbReference>
<feature type="transmembrane region" description="Helical" evidence="1">
    <location>
        <begin position="70"/>
        <end position="88"/>
    </location>
</feature>
<evidence type="ECO:0000256" key="1">
    <source>
        <dbReference type="SAM" id="Phobius"/>
    </source>
</evidence>
<keyword evidence="1" id="KW-0472">Membrane</keyword>
<dbReference type="AlphaFoldDB" id="A0A243Q6I5"/>
<organism evidence="2 3">
    <name type="scientific">Gordonia lacunae</name>
    <dbReference type="NCBI Taxonomy" id="417102"/>
    <lineage>
        <taxon>Bacteria</taxon>
        <taxon>Bacillati</taxon>
        <taxon>Actinomycetota</taxon>
        <taxon>Actinomycetes</taxon>
        <taxon>Mycobacteriales</taxon>
        <taxon>Gordoniaceae</taxon>
        <taxon>Gordonia</taxon>
    </lineage>
</organism>
<sequence>MATRKGSLDAVSLLGGGLAATGVAHFVVPQAFAPITAPVFPDDTTTWTYRNGASETVIGLALVSPRTRRLGVVGLVGYLGFLGYRAALAKK</sequence>
<evidence type="ECO:0000313" key="3">
    <source>
        <dbReference type="Proteomes" id="UP000194632"/>
    </source>
</evidence>
<dbReference type="OrthoDB" id="3482508at2"/>
<keyword evidence="1" id="KW-1133">Transmembrane helix</keyword>
<gene>
    <name evidence="2" type="ORF">CA982_19410</name>
</gene>